<dbReference type="InterPro" id="IPR019734">
    <property type="entry name" value="TPR_rpt"/>
</dbReference>
<feature type="chain" id="PRO_5028452703" evidence="1">
    <location>
        <begin position="22"/>
        <end position="392"/>
    </location>
</feature>
<dbReference type="EMBL" id="DSVL01000292">
    <property type="protein sequence ID" value="HFH29760.1"/>
    <property type="molecule type" value="Genomic_DNA"/>
</dbReference>
<dbReference type="Gene3D" id="1.25.40.10">
    <property type="entry name" value="Tetratricopeptide repeat domain"/>
    <property type="match status" value="1"/>
</dbReference>
<name>A0A7C3I1W9_9SPIR</name>
<dbReference type="SUPFAM" id="SSF48452">
    <property type="entry name" value="TPR-like"/>
    <property type="match status" value="1"/>
</dbReference>
<protein>
    <submittedName>
        <fullName evidence="2">Uncharacterized protein</fullName>
    </submittedName>
</protein>
<gene>
    <name evidence="2" type="ORF">ENS59_09670</name>
</gene>
<reference evidence="2" key="1">
    <citation type="journal article" date="2020" name="mSystems">
        <title>Genome- and Community-Level Interaction Insights into Carbon Utilization and Element Cycling Functions of Hydrothermarchaeota in Hydrothermal Sediment.</title>
        <authorList>
            <person name="Zhou Z."/>
            <person name="Liu Y."/>
            <person name="Xu W."/>
            <person name="Pan J."/>
            <person name="Luo Z.H."/>
            <person name="Li M."/>
        </authorList>
    </citation>
    <scope>NUCLEOTIDE SEQUENCE [LARGE SCALE GENOMIC DNA]</scope>
    <source>
        <strain evidence="2">SpSt-503</strain>
    </source>
</reference>
<feature type="signal peptide" evidence="1">
    <location>
        <begin position="1"/>
        <end position="21"/>
    </location>
</feature>
<dbReference type="SMART" id="SM00028">
    <property type="entry name" value="TPR"/>
    <property type="match status" value="3"/>
</dbReference>
<proteinExistence type="predicted"/>
<evidence type="ECO:0000313" key="2">
    <source>
        <dbReference type="EMBL" id="HFH29760.1"/>
    </source>
</evidence>
<comment type="caution">
    <text evidence="2">The sequence shown here is derived from an EMBL/GenBank/DDBJ whole genome shotgun (WGS) entry which is preliminary data.</text>
</comment>
<organism evidence="2">
    <name type="scientific">Gracilinema caldarium</name>
    <dbReference type="NCBI Taxonomy" id="215591"/>
    <lineage>
        <taxon>Bacteria</taxon>
        <taxon>Pseudomonadati</taxon>
        <taxon>Spirochaetota</taxon>
        <taxon>Spirochaetia</taxon>
        <taxon>Spirochaetales</taxon>
        <taxon>Breznakiellaceae</taxon>
        <taxon>Gracilinema</taxon>
    </lineage>
</organism>
<evidence type="ECO:0000256" key="1">
    <source>
        <dbReference type="SAM" id="SignalP"/>
    </source>
</evidence>
<keyword evidence="1" id="KW-0732">Signal</keyword>
<dbReference type="InterPro" id="IPR011990">
    <property type="entry name" value="TPR-like_helical_dom_sf"/>
</dbReference>
<sequence>MNKKLGLALVLVLLGTMALVAQTEEKSFAEASGTYYKVYAEQGQEAALALAKEMDARFAVYNRLFRFPQGRLSQPLVVRSFVTKDAYDTYVSTKLGTMRNGAVYLHYNNRPELNELVLLENSEEAKKVFPHQAFIQFLRAFVPNPPTWLQEGLAIYFTTLGYDRNKGEATYEENLSWLEMVKSWGTSAPTLEAVVLSDIQNPLPSPQIQGASWALVSFLLNTDNEEYRRSLYEIFMVLSPTETREGNSKLALERILPWVQIDEITKDYQNYIGDRKTFNELVDAGRQAYSAKDLAKAEVLFLSAMNLQPNHFAPHYYLGLLSYEQKKYDMAENYYRSALLYGADEALVNYALGLNAGAAGRKADAVQYLEKAAAAAPDRYKAKVQELLPRFK</sequence>
<accession>A0A7C3I1W9</accession>
<dbReference type="AlphaFoldDB" id="A0A7C3I1W9"/>